<dbReference type="AlphaFoldDB" id="A0A3R9LDG1"/>
<comment type="caution">
    <text evidence="1">The sequence shown here is derived from an EMBL/GenBank/DDBJ whole genome shotgun (WGS) entry which is preliminary data.</text>
</comment>
<protein>
    <submittedName>
        <fullName evidence="1">Uncharacterized protein</fullName>
    </submittedName>
</protein>
<proteinExistence type="predicted"/>
<evidence type="ECO:0000313" key="1">
    <source>
        <dbReference type="EMBL" id="RSK07913.1"/>
    </source>
</evidence>
<organism evidence="1 2">
    <name type="scientific">Streptococcus oralis</name>
    <dbReference type="NCBI Taxonomy" id="1303"/>
    <lineage>
        <taxon>Bacteria</taxon>
        <taxon>Bacillati</taxon>
        <taxon>Bacillota</taxon>
        <taxon>Bacilli</taxon>
        <taxon>Lactobacillales</taxon>
        <taxon>Streptococcaceae</taxon>
        <taxon>Streptococcus</taxon>
    </lineage>
</organism>
<evidence type="ECO:0000313" key="2">
    <source>
        <dbReference type="Proteomes" id="UP000279863"/>
    </source>
</evidence>
<reference evidence="1 2" key="1">
    <citation type="submission" date="2018-11" db="EMBL/GenBank/DDBJ databases">
        <title>Species Designations Belie Phenotypic and Genotypic Heterogeneity in Oral Streptococci.</title>
        <authorList>
            <person name="Velsko I."/>
        </authorList>
    </citation>
    <scope>NUCLEOTIDE SEQUENCE [LARGE SCALE GENOMIC DNA]</scope>
    <source>
        <strain evidence="1 2">BCA1</strain>
    </source>
</reference>
<dbReference type="EMBL" id="RJVZ01000017">
    <property type="protein sequence ID" value="RSK07913.1"/>
    <property type="molecule type" value="Genomic_DNA"/>
</dbReference>
<gene>
    <name evidence="1" type="ORF">D8804_08645</name>
</gene>
<accession>A0A3R9LDG1</accession>
<sequence length="89" mass="10397">MYSLFTFIFLFTTSPVTSWRCILLLNRVFLGLISKPDEMITFSNSVKKLSNSLLALNLLEFNSRFVEKVISSAYLEYVKRYFLAILTIR</sequence>
<name>A0A3R9LDG1_STROR</name>
<dbReference type="Proteomes" id="UP000279863">
    <property type="component" value="Unassembled WGS sequence"/>
</dbReference>